<dbReference type="Proteomes" id="UP000323597">
    <property type="component" value="Chromosome D13"/>
</dbReference>
<organism evidence="1 2">
    <name type="scientific">Gossypium mustelinum</name>
    <name type="common">Cotton</name>
    <name type="synonym">Gossypium caicoense</name>
    <dbReference type="NCBI Taxonomy" id="34275"/>
    <lineage>
        <taxon>Eukaryota</taxon>
        <taxon>Viridiplantae</taxon>
        <taxon>Streptophyta</taxon>
        <taxon>Embryophyta</taxon>
        <taxon>Tracheophyta</taxon>
        <taxon>Spermatophyta</taxon>
        <taxon>Magnoliopsida</taxon>
        <taxon>eudicotyledons</taxon>
        <taxon>Gunneridae</taxon>
        <taxon>Pentapetalae</taxon>
        <taxon>rosids</taxon>
        <taxon>malvids</taxon>
        <taxon>Malvales</taxon>
        <taxon>Malvaceae</taxon>
        <taxon>Malvoideae</taxon>
        <taxon>Gossypium</taxon>
    </lineage>
</organism>
<dbReference type="InterPro" id="IPR008972">
    <property type="entry name" value="Cupredoxin"/>
</dbReference>
<dbReference type="EMBL" id="CM017661">
    <property type="protein sequence ID" value="TYI48328.1"/>
    <property type="molecule type" value="Genomic_DNA"/>
</dbReference>
<reference evidence="1 2" key="1">
    <citation type="submission" date="2019-07" db="EMBL/GenBank/DDBJ databases">
        <title>WGS assembly of Gossypium mustelinum.</title>
        <authorList>
            <person name="Chen Z.J."/>
            <person name="Sreedasyam A."/>
            <person name="Ando A."/>
            <person name="Song Q."/>
            <person name="De L."/>
            <person name="Hulse-Kemp A."/>
            <person name="Ding M."/>
            <person name="Ye W."/>
            <person name="Kirkbride R."/>
            <person name="Jenkins J."/>
            <person name="Plott C."/>
            <person name="Lovell J."/>
            <person name="Lin Y.-M."/>
            <person name="Vaughn R."/>
            <person name="Liu B."/>
            <person name="Li W."/>
            <person name="Simpson S."/>
            <person name="Scheffler B."/>
            <person name="Saski C."/>
            <person name="Grover C."/>
            <person name="Hu G."/>
            <person name="Conover J."/>
            <person name="Carlson J."/>
            <person name="Shu S."/>
            <person name="Boston L."/>
            <person name="Williams M."/>
            <person name="Peterson D."/>
            <person name="Mcgee K."/>
            <person name="Jones D."/>
            <person name="Wendel J."/>
            <person name="Stelly D."/>
            <person name="Grimwood J."/>
            <person name="Schmutz J."/>
        </authorList>
    </citation>
    <scope>NUCLEOTIDE SEQUENCE [LARGE SCALE GENOMIC DNA]</scope>
    <source>
        <strain evidence="1">1408120.09</strain>
    </source>
</reference>
<dbReference type="Gene3D" id="2.60.40.420">
    <property type="entry name" value="Cupredoxins - blue copper proteins"/>
    <property type="match status" value="1"/>
</dbReference>
<evidence type="ECO:0000313" key="2">
    <source>
        <dbReference type="Proteomes" id="UP000323597"/>
    </source>
</evidence>
<dbReference type="AlphaFoldDB" id="A0A5D2S7R3"/>
<evidence type="ECO:0008006" key="3">
    <source>
        <dbReference type="Google" id="ProtNLM"/>
    </source>
</evidence>
<proteinExistence type="predicted"/>
<keyword evidence="2" id="KW-1185">Reference proteome</keyword>
<sequence>MENPSLKGMFLGSNPVLKNLKKLQRTGAYYFISTIADNCWNGQKLNITVGDESNPTAAVPAAGPSLTTSPGTSIPPLVTNSASSLVSTLSPVFFMAIALVLMC</sequence>
<protein>
    <recommendedName>
        <fullName evidence="3">Phytocyanin domain-containing protein</fullName>
    </recommendedName>
</protein>
<evidence type="ECO:0000313" key="1">
    <source>
        <dbReference type="EMBL" id="TYI48328.1"/>
    </source>
</evidence>
<name>A0A5D2S7R3_GOSMU</name>
<dbReference type="SUPFAM" id="SSF49503">
    <property type="entry name" value="Cupredoxins"/>
    <property type="match status" value="1"/>
</dbReference>
<accession>A0A5D2S7R3</accession>
<gene>
    <name evidence="1" type="ORF">E1A91_D13G240500v1</name>
</gene>